<dbReference type="GO" id="GO:0016757">
    <property type="term" value="F:glycosyltransferase activity"/>
    <property type="evidence" value="ECO:0007669"/>
    <property type="project" value="UniProtKB-KW"/>
</dbReference>
<dbReference type="PROSITE" id="PS52029">
    <property type="entry name" value="LD_TPASE"/>
    <property type="match status" value="1"/>
</dbReference>
<keyword evidence="5" id="KW-0378">Hydrolase</keyword>
<evidence type="ECO:0000256" key="7">
    <source>
        <dbReference type="ARBA" id="ARBA00022984"/>
    </source>
</evidence>
<feature type="domain" description="L,D-TPase catalytic" evidence="10">
    <location>
        <begin position="77"/>
        <end position="214"/>
    </location>
</feature>
<dbReference type="AlphaFoldDB" id="A0A934SII7"/>
<evidence type="ECO:0000256" key="1">
    <source>
        <dbReference type="ARBA" id="ARBA00004752"/>
    </source>
</evidence>
<dbReference type="EMBL" id="JAEPRQ010000008">
    <property type="protein sequence ID" value="MBK4217736.1"/>
    <property type="molecule type" value="Genomic_DNA"/>
</dbReference>
<dbReference type="GO" id="GO:0071555">
    <property type="term" value="P:cell wall organization"/>
    <property type="evidence" value="ECO:0007669"/>
    <property type="project" value="UniProtKB-UniRule"/>
</dbReference>
<feature type="active site" description="Nucleophile" evidence="9">
    <location>
        <position position="190"/>
    </location>
</feature>
<dbReference type="GO" id="GO:0005576">
    <property type="term" value="C:extracellular region"/>
    <property type="evidence" value="ECO:0007669"/>
    <property type="project" value="TreeGrafter"/>
</dbReference>
<keyword evidence="12" id="KW-1185">Reference proteome</keyword>
<keyword evidence="6 9" id="KW-0133">Cell shape</keyword>
<dbReference type="PANTHER" id="PTHR30582">
    <property type="entry name" value="L,D-TRANSPEPTIDASE"/>
    <property type="match status" value="1"/>
</dbReference>
<evidence type="ECO:0000256" key="3">
    <source>
        <dbReference type="ARBA" id="ARBA00022676"/>
    </source>
</evidence>
<name>A0A934SII7_9RHOB</name>
<dbReference type="InterPro" id="IPR038063">
    <property type="entry name" value="Transpep_catalytic_dom"/>
</dbReference>
<keyword evidence="4" id="KW-0808">Transferase</keyword>
<evidence type="ECO:0000256" key="9">
    <source>
        <dbReference type="PROSITE-ProRule" id="PRU01373"/>
    </source>
</evidence>
<protein>
    <submittedName>
        <fullName evidence="11">L,D-transpeptidase</fullName>
    </submittedName>
</protein>
<accession>A0A934SII7</accession>
<comment type="similarity">
    <text evidence="2">Belongs to the YkuD family.</text>
</comment>
<dbReference type="Gene3D" id="2.40.440.10">
    <property type="entry name" value="L,D-transpeptidase catalytic domain-like"/>
    <property type="match status" value="1"/>
</dbReference>
<evidence type="ECO:0000256" key="5">
    <source>
        <dbReference type="ARBA" id="ARBA00022801"/>
    </source>
</evidence>
<dbReference type="PROSITE" id="PS51257">
    <property type="entry name" value="PROKAR_LIPOPROTEIN"/>
    <property type="match status" value="1"/>
</dbReference>
<organism evidence="11 12">
    <name type="scientific">Paracoccus caeni</name>
    <dbReference type="NCBI Taxonomy" id="657651"/>
    <lineage>
        <taxon>Bacteria</taxon>
        <taxon>Pseudomonadati</taxon>
        <taxon>Pseudomonadota</taxon>
        <taxon>Alphaproteobacteria</taxon>
        <taxon>Rhodobacterales</taxon>
        <taxon>Paracoccaceae</taxon>
        <taxon>Paracoccus</taxon>
    </lineage>
</organism>
<evidence type="ECO:0000256" key="6">
    <source>
        <dbReference type="ARBA" id="ARBA00022960"/>
    </source>
</evidence>
<proteinExistence type="inferred from homology"/>
<dbReference type="GO" id="GO:0071972">
    <property type="term" value="F:peptidoglycan L,D-transpeptidase activity"/>
    <property type="evidence" value="ECO:0007669"/>
    <property type="project" value="TreeGrafter"/>
</dbReference>
<evidence type="ECO:0000256" key="2">
    <source>
        <dbReference type="ARBA" id="ARBA00005992"/>
    </source>
</evidence>
<comment type="pathway">
    <text evidence="1 9">Cell wall biogenesis; peptidoglycan biosynthesis.</text>
</comment>
<dbReference type="Pfam" id="PF03734">
    <property type="entry name" value="YkuD"/>
    <property type="match status" value="1"/>
</dbReference>
<keyword evidence="8 9" id="KW-0961">Cell wall biogenesis/degradation</keyword>
<dbReference type="GO" id="GO:0008360">
    <property type="term" value="P:regulation of cell shape"/>
    <property type="evidence" value="ECO:0007669"/>
    <property type="project" value="UniProtKB-UniRule"/>
</dbReference>
<evidence type="ECO:0000259" key="10">
    <source>
        <dbReference type="PROSITE" id="PS52029"/>
    </source>
</evidence>
<dbReference type="RefSeq" id="WP_200688786.1">
    <property type="nucleotide sequence ID" value="NZ_JAEPRQ010000008.1"/>
</dbReference>
<evidence type="ECO:0000313" key="12">
    <source>
        <dbReference type="Proteomes" id="UP000640485"/>
    </source>
</evidence>
<evidence type="ECO:0000313" key="11">
    <source>
        <dbReference type="EMBL" id="MBK4217736.1"/>
    </source>
</evidence>
<evidence type="ECO:0000256" key="8">
    <source>
        <dbReference type="ARBA" id="ARBA00023316"/>
    </source>
</evidence>
<dbReference type="Proteomes" id="UP000640485">
    <property type="component" value="Unassembled WGS sequence"/>
</dbReference>
<gene>
    <name evidence="11" type="ORF">JJJ17_17525</name>
</gene>
<feature type="active site" description="Proton donor/acceptor" evidence="9">
    <location>
        <position position="174"/>
    </location>
</feature>
<dbReference type="SUPFAM" id="SSF141523">
    <property type="entry name" value="L,D-transpeptidase catalytic domain-like"/>
    <property type="match status" value="1"/>
</dbReference>
<dbReference type="PANTHER" id="PTHR30582:SF24">
    <property type="entry name" value="L,D-TRANSPEPTIDASE ERFK_SRFK-RELATED"/>
    <property type="match status" value="1"/>
</dbReference>
<reference evidence="11" key="1">
    <citation type="submission" date="2021-01" db="EMBL/GenBank/DDBJ databases">
        <title>Paracoccus amoyensis sp. nov., isolated from the surface seawater along the coast of Xiamen Island, China.</title>
        <authorList>
            <person name="Lyu L."/>
        </authorList>
    </citation>
    <scope>NUCLEOTIDE SEQUENCE</scope>
    <source>
        <strain evidence="11">MJ17</strain>
    </source>
</reference>
<keyword evidence="7 9" id="KW-0573">Peptidoglycan synthesis</keyword>
<dbReference type="InterPro" id="IPR005490">
    <property type="entry name" value="LD_TPept_cat_dom"/>
</dbReference>
<dbReference type="InterPro" id="IPR050979">
    <property type="entry name" value="LD-transpeptidase"/>
</dbReference>
<comment type="caution">
    <text evidence="11">The sequence shown here is derived from an EMBL/GenBank/DDBJ whole genome shotgun (WGS) entry which is preliminary data.</text>
</comment>
<dbReference type="GO" id="GO:0018104">
    <property type="term" value="P:peptidoglycan-protein cross-linking"/>
    <property type="evidence" value="ECO:0007669"/>
    <property type="project" value="TreeGrafter"/>
</dbReference>
<sequence>MRLASLFTALALGLAACGPTTTSSPLATPPTIPGIYQARVDQGPNGEPVDIPAVRAAYLNDRNQRQTVPYNGPEGPGTIVVDPYARVLYHVQPGGQATRFGVAVGRAGTGFAGSGTIQLKRRWPGWTPTQNMIRTEPELYAQFAGGLPGGINNPLGSRALYLYRNGQDTYYRIHGTMDPSSIGKATSAGCIRLFNQDIMDLFEQTNIGTAVKVRSPEESLRLEGRMIETPEGYVVPANDAPSLQVADPAASAAFTTTSANSVPVTTVTTASGISPVESAVR</sequence>
<keyword evidence="3" id="KW-0328">Glycosyltransferase</keyword>
<dbReference type="CDD" id="cd16913">
    <property type="entry name" value="YkuD_like"/>
    <property type="match status" value="1"/>
</dbReference>
<evidence type="ECO:0000256" key="4">
    <source>
        <dbReference type="ARBA" id="ARBA00022679"/>
    </source>
</evidence>